<dbReference type="Gene3D" id="3.40.50.1820">
    <property type="entry name" value="alpha/beta hydrolase"/>
    <property type="match status" value="1"/>
</dbReference>
<organism evidence="2 3">
    <name type="scientific">Antarcticibacterium flavum</name>
    <dbReference type="NCBI Taxonomy" id="2058175"/>
    <lineage>
        <taxon>Bacteria</taxon>
        <taxon>Pseudomonadati</taxon>
        <taxon>Bacteroidota</taxon>
        <taxon>Flavobacteriia</taxon>
        <taxon>Flavobacteriales</taxon>
        <taxon>Flavobacteriaceae</taxon>
        <taxon>Antarcticibacterium</taxon>
    </lineage>
</organism>
<proteinExistence type="predicted"/>
<dbReference type="SUPFAM" id="SSF53474">
    <property type="entry name" value="alpha/beta-Hydrolases"/>
    <property type="match status" value="1"/>
</dbReference>
<dbReference type="PRINTS" id="PR00111">
    <property type="entry name" value="ABHYDROLASE"/>
</dbReference>
<dbReference type="Pfam" id="PF00561">
    <property type="entry name" value="Abhydrolase_1"/>
    <property type="match status" value="1"/>
</dbReference>
<gene>
    <name evidence="2" type="ORF">FHG64_12935</name>
</gene>
<accession>A0A5B7X7M2</accession>
<dbReference type="AlphaFoldDB" id="A0A5B7X7M2"/>
<keyword evidence="2" id="KW-0378">Hydrolase</keyword>
<dbReference type="PANTHER" id="PTHR43798">
    <property type="entry name" value="MONOACYLGLYCEROL LIPASE"/>
    <property type="match status" value="1"/>
</dbReference>
<evidence type="ECO:0000313" key="3">
    <source>
        <dbReference type="Proteomes" id="UP000309016"/>
    </source>
</evidence>
<dbReference type="GO" id="GO:0016020">
    <property type="term" value="C:membrane"/>
    <property type="evidence" value="ECO:0007669"/>
    <property type="project" value="TreeGrafter"/>
</dbReference>
<dbReference type="GO" id="GO:0016787">
    <property type="term" value="F:hydrolase activity"/>
    <property type="evidence" value="ECO:0007669"/>
    <property type="project" value="UniProtKB-KW"/>
</dbReference>
<name>A0A5B7X7M2_9FLAO</name>
<dbReference type="PANTHER" id="PTHR43798:SF33">
    <property type="entry name" value="HYDROLASE, PUTATIVE (AFU_ORTHOLOGUE AFUA_2G14860)-RELATED"/>
    <property type="match status" value="1"/>
</dbReference>
<dbReference type="InterPro" id="IPR050266">
    <property type="entry name" value="AB_hydrolase_sf"/>
</dbReference>
<dbReference type="OrthoDB" id="1224630at2"/>
<dbReference type="InterPro" id="IPR029058">
    <property type="entry name" value="AB_hydrolase_fold"/>
</dbReference>
<protein>
    <submittedName>
        <fullName evidence="2">Alpha/beta hydrolase</fullName>
    </submittedName>
</protein>
<dbReference type="InterPro" id="IPR000073">
    <property type="entry name" value="AB_hydrolase_1"/>
</dbReference>
<dbReference type="KEGG" id="afla:FHG64_12935"/>
<reference evidence="2 3" key="1">
    <citation type="submission" date="2019-06" db="EMBL/GenBank/DDBJ databases">
        <title>Complete genome sequence of Antarcticibacterium flavum KCTC 52984T from an Antarctic marine sediment.</title>
        <authorList>
            <person name="Lee Y.M."/>
            <person name="Shin S.C."/>
        </authorList>
    </citation>
    <scope>NUCLEOTIDE SEQUENCE [LARGE SCALE GENOMIC DNA]</scope>
    <source>
        <strain evidence="2 3">KCTC 52984</strain>
    </source>
</reference>
<feature type="domain" description="AB hydrolase-1" evidence="1">
    <location>
        <begin position="49"/>
        <end position="278"/>
    </location>
</feature>
<evidence type="ECO:0000259" key="1">
    <source>
        <dbReference type="Pfam" id="PF00561"/>
    </source>
</evidence>
<dbReference type="EMBL" id="CP040812">
    <property type="protein sequence ID" value="QCY71437.1"/>
    <property type="molecule type" value="Genomic_DNA"/>
</dbReference>
<dbReference type="Proteomes" id="UP000309016">
    <property type="component" value="Chromosome"/>
</dbReference>
<evidence type="ECO:0000313" key="2">
    <source>
        <dbReference type="EMBL" id="QCY71437.1"/>
    </source>
</evidence>
<keyword evidence="3" id="KW-1185">Reference proteome</keyword>
<sequence>MLIVVLLILLGILFLVGGYEYLKVALAPKYNPETMQLNYEIIGSGPTKLVLLHGLAGSKNYWKKDLDSIGKTHKLLLIDLLGFGDSPMPNNDYSLSVQLSALEKIIKKEGFNDGKSIIGGHSMGAIISLALLEKHPNWFKTGVFISIPVYKDADEFKQSLSTSSFVDRVSGSKYSKYACMLHTILMTRPLKPDNLTDDVFEDAKKHTWQSYYYSLNDIVLKTDVFALANGIKDKEVLFIHGEKDNTAPLENALKLSREFKNAQIITSSEGDHQIFLKETDFVWQTIQDFSNLEENSKKAVSHEH</sequence>